<feature type="transmembrane region" description="Helical" evidence="9">
    <location>
        <begin position="6"/>
        <end position="27"/>
    </location>
</feature>
<evidence type="ECO:0000256" key="5">
    <source>
        <dbReference type="ARBA" id="ARBA00022960"/>
    </source>
</evidence>
<feature type="transmembrane region" description="Helical" evidence="9">
    <location>
        <begin position="132"/>
        <end position="152"/>
    </location>
</feature>
<dbReference type="PIRSF" id="PIRSF018472">
    <property type="entry name" value="MreD_proteobac"/>
    <property type="match status" value="1"/>
</dbReference>
<evidence type="ECO:0000256" key="8">
    <source>
        <dbReference type="PIRNR" id="PIRNR018472"/>
    </source>
</evidence>
<comment type="caution">
    <text evidence="10">The sequence shown here is derived from an EMBL/GenBank/DDBJ whole genome shotgun (WGS) entry which is preliminary data.</text>
</comment>
<evidence type="ECO:0000256" key="3">
    <source>
        <dbReference type="ARBA" id="ARBA00022475"/>
    </source>
</evidence>
<evidence type="ECO:0000256" key="2">
    <source>
        <dbReference type="ARBA" id="ARBA00007776"/>
    </source>
</evidence>
<dbReference type="PANTHER" id="PTHR37484">
    <property type="entry name" value="ROD SHAPE-DETERMINING PROTEIN MRED"/>
    <property type="match status" value="1"/>
</dbReference>
<evidence type="ECO:0000313" key="11">
    <source>
        <dbReference type="Proteomes" id="UP000316649"/>
    </source>
</evidence>
<keyword evidence="6 9" id="KW-1133">Transmembrane helix</keyword>
<evidence type="ECO:0000256" key="6">
    <source>
        <dbReference type="ARBA" id="ARBA00022989"/>
    </source>
</evidence>
<dbReference type="OrthoDB" id="6647425at2"/>
<evidence type="ECO:0000256" key="4">
    <source>
        <dbReference type="ARBA" id="ARBA00022692"/>
    </source>
</evidence>
<keyword evidence="4 9" id="KW-0812">Transmembrane</keyword>
<name>A0A557SGP1_9GAMM</name>
<comment type="function">
    <text evidence="8">Involved in formation of the rod shape of the cell. May also contribute to regulation of formation of penicillin-binding proteins.</text>
</comment>
<gene>
    <name evidence="10" type="primary">mreD</name>
    <name evidence="10" type="ORF">FHP88_03895</name>
</gene>
<dbReference type="GO" id="GO:0005886">
    <property type="term" value="C:plasma membrane"/>
    <property type="evidence" value="ECO:0007669"/>
    <property type="project" value="UniProtKB-SubCell"/>
</dbReference>
<accession>A0A557SGP1</accession>
<reference evidence="10 11" key="1">
    <citation type="submission" date="2019-07" db="EMBL/GenBank/DDBJ databases">
        <title>The pathways for chlorine oxyanion respiration interact through the shared metabolite chlorate.</title>
        <authorList>
            <person name="Barnum T.P."/>
            <person name="Cheng Y."/>
            <person name="Hill K.A."/>
            <person name="Lucas L.N."/>
            <person name="Carlson H.K."/>
            <person name="Coates J.D."/>
        </authorList>
    </citation>
    <scope>NUCLEOTIDE SEQUENCE [LARGE SCALE GENOMIC DNA]</scope>
    <source>
        <strain evidence="10 11">BK-1</strain>
    </source>
</reference>
<evidence type="ECO:0000256" key="9">
    <source>
        <dbReference type="SAM" id="Phobius"/>
    </source>
</evidence>
<dbReference type="NCBIfam" id="TIGR03426">
    <property type="entry name" value="shape_MreD"/>
    <property type="match status" value="1"/>
</dbReference>
<evidence type="ECO:0000256" key="1">
    <source>
        <dbReference type="ARBA" id="ARBA00004651"/>
    </source>
</evidence>
<proteinExistence type="inferred from homology"/>
<sequence>MTLSPRQGTIVIVGSFFVALLLAILPLPDWAQMLRPQWYTLVLIYWVLALPHRVGVAVGWVTGITVDVLTGTLLGQHALSLALIAYIVFEMHLRIRLFPLWQQSLTILVLLLLEKLISLWVIGAVAQPTPPLTYWAPPLVGMLLWPWIYIILRDLRRKFQVS</sequence>
<dbReference type="InterPro" id="IPR026034">
    <property type="entry name" value="MreD_proteobac"/>
</dbReference>
<keyword evidence="5 8" id="KW-0133">Cell shape</keyword>
<feature type="transmembrane region" description="Helical" evidence="9">
    <location>
        <begin position="73"/>
        <end position="93"/>
    </location>
</feature>
<dbReference type="AlphaFoldDB" id="A0A557SGP1"/>
<feature type="transmembrane region" description="Helical" evidence="9">
    <location>
        <begin position="105"/>
        <end position="126"/>
    </location>
</feature>
<comment type="subcellular location">
    <subcellularLocation>
        <location evidence="8">Cell inner membrane</location>
    </subcellularLocation>
    <subcellularLocation>
        <location evidence="1">Cell membrane</location>
        <topology evidence="1">Multi-pass membrane protein</topology>
    </subcellularLocation>
</comment>
<dbReference type="InterPro" id="IPR007227">
    <property type="entry name" value="Cell_shape_determining_MreD"/>
</dbReference>
<evidence type="ECO:0000256" key="7">
    <source>
        <dbReference type="ARBA" id="ARBA00023136"/>
    </source>
</evidence>
<dbReference type="Proteomes" id="UP000316649">
    <property type="component" value="Unassembled WGS sequence"/>
</dbReference>
<dbReference type="EMBL" id="VMNH01000005">
    <property type="protein sequence ID" value="TVO76580.1"/>
    <property type="molecule type" value="Genomic_DNA"/>
</dbReference>
<keyword evidence="8" id="KW-0997">Cell inner membrane</keyword>
<evidence type="ECO:0000313" key="10">
    <source>
        <dbReference type="EMBL" id="TVO76580.1"/>
    </source>
</evidence>
<protein>
    <recommendedName>
        <fullName evidence="8">Rod shape-determining protein MreD</fullName>
    </recommendedName>
</protein>
<organism evidence="10 11">
    <name type="scientific">Sedimenticola selenatireducens</name>
    <dbReference type="NCBI Taxonomy" id="191960"/>
    <lineage>
        <taxon>Bacteria</taxon>
        <taxon>Pseudomonadati</taxon>
        <taxon>Pseudomonadota</taxon>
        <taxon>Gammaproteobacteria</taxon>
        <taxon>Chromatiales</taxon>
        <taxon>Sedimenticolaceae</taxon>
        <taxon>Sedimenticola</taxon>
    </lineage>
</organism>
<keyword evidence="7 8" id="KW-0472">Membrane</keyword>
<dbReference type="PANTHER" id="PTHR37484:SF1">
    <property type="entry name" value="ROD SHAPE-DETERMINING PROTEIN MRED"/>
    <property type="match status" value="1"/>
</dbReference>
<feature type="transmembrane region" description="Helical" evidence="9">
    <location>
        <begin position="39"/>
        <end position="61"/>
    </location>
</feature>
<keyword evidence="11" id="KW-1185">Reference proteome</keyword>
<dbReference type="RefSeq" id="WP_144357686.1">
    <property type="nucleotide sequence ID" value="NZ_VMNH01000005.1"/>
</dbReference>
<keyword evidence="3 8" id="KW-1003">Cell membrane</keyword>
<comment type="similarity">
    <text evidence="2 8">Belongs to the MreD family.</text>
</comment>
<dbReference type="Pfam" id="PF04093">
    <property type="entry name" value="MreD"/>
    <property type="match status" value="1"/>
</dbReference>
<dbReference type="GO" id="GO:0008360">
    <property type="term" value="P:regulation of cell shape"/>
    <property type="evidence" value="ECO:0007669"/>
    <property type="project" value="UniProtKB-UniRule"/>
</dbReference>